<evidence type="ECO:0000259" key="12">
    <source>
        <dbReference type="PROSITE" id="PS50885"/>
    </source>
</evidence>
<keyword evidence="5" id="KW-0808">Transferase</keyword>
<evidence type="ECO:0000256" key="1">
    <source>
        <dbReference type="ARBA" id="ARBA00000085"/>
    </source>
</evidence>
<keyword evidence="7" id="KW-0902">Two-component regulatory system</keyword>
<feature type="coiled-coil region" evidence="9">
    <location>
        <begin position="257"/>
        <end position="287"/>
    </location>
</feature>
<comment type="caution">
    <text evidence="13">The sequence shown here is derived from an EMBL/GenBank/DDBJ whole genome shotgun (WGS) entry which is preliminary data.</text>
</comment>
<sequence>MAVLVTLELSTLWFAVNTLSSVRSYVEGEGLWSKAQKDAVYHLRIYAFSHDETDYLAFRDFLKVPLGDKKARVELGKPNPDFAIAREGFIEGRNHPDDVGGMINLIRRFSNVYYIHSAFVIWGQAEQKMEQLIPLGDQLHTMIKSGSASQKEINTKLAEVEVINRQLTKLEDDFSFTLGEGSRWLENIVLRILLALSLTIGTTSILITISVSKGIEKAIKAIIDGAALIRRGLYGTRVQVYSSDEIGVLATAFNEMSGTLEHNIQNLKDAEESLKKERDRAEASEKVKQLFLANMSHEIRTPMNGILGFAKLLEEAITDEELQKYIQVIIKSGDDLLVILNDILDFSRIEAGKVNFEKQPFNIRGTIEGIVTMMEPKAALKSLRLTSIFDDSLPQILIGDSVRLSQILLNLVSNAIKFTERGSVKISLAVVEENDHNVVVDFVIKDSGIGIALEKQAKIFESFEQATTDTMRKFGGTGLGLSISKQLVEMQDGKIAVKSLPGMGAEFYFRLPFKKSLKRANVGEGVNEPLLPVKSGKGLKVLVVEDNPINQMLIVKVLQKREFTIEVADNGAIGLSKHRNNHYDIVLMDLQMPEMDGYEATKNIRAMEGAKKDVPIIAMTAHTIKGEKERCLAIGMNDYIPKPFNVTELFEKVFGLVNPN</sequence>
<evidence type="ECO:0000256" key="4">
    <source>
        <dbReference type="ARBA" id="ARBA00022553"/>
    </source>
</evidence>
<dbReference type="SUPFAM" id="SSF158472">
    <property type="entry name" value="HAMP domain-like"/>
    <property type="match status" value="1"/>
</dbReference>
<dbReference type="Gene3D" id="3.30.565.10">
    <property type="entry name" value="Histidine kinase-like ATPase, C-terminal domain"/>
    <property type="match status" value="1"/>
</dbReference>
<dbReference type="CDD" id="cd06225">
    <property type="entry name" value="HAMP"/>
    <property type="match status" value="1"/>
</dbReference>
<evidence type="ECO:0000256" key="8">
    <source>
        <dbReference type="PROSITE-ProRule" id="PRU00169"/>
    </source>
</evidence>
<keyword evidence="9" id="KW-0175">Coiled coil</keyword>
<evidence type="ECO:0000256" key="2">
    <source>
        <dbReference type="ARBA" id="ARBA00004370"/>
    </source>
</evidence>
<dbReference type="Pfam" id="PF00672">
    <property type="entry name" value="HAMP"/>
    <property type="match status" value="1"/>
</dbReference>
<evidence type="ECO:0000259" key="11">
    <source>
        <dbReference type="PROSITE" id="PS50110"/>
    </source>
</evidence>
<dbReference type="RefSeq" id="WP_377129215.1">
    <property type="nucleotide sequence ID" value="NZ_JBHUON010000019.1"/>
</dbReference>
<dbReference type="InterPro" id="IPR003660">
    <property type="entry name" value="HAMP_dom"/>
</dbReference>
<keyword evidence="4 8" id="KW-0597">Phosphoprotein</keyword>
<evidence type="ECO:0000313" key="14">
    <source>
        <dbReference type="Proteomes" id="UP001597601"/>
    </source>
</evidence>
<dbReference type="Gene3D" id="3.40.50.2300">
    <property type="match status" value="1"/>
</dbReference>
<evidence type="ECO:0000256" key="5">
    <source>
        <dbReference type="ARBA" id="ARBA00022679"/>
    </source>
</evidence>
<comment type="subcellular location">
    <subcellularLocation>
        <location evidence="2">Membrane</location>
    </subcellularLocation>
</comment>
<evidence type="ECO:0000256" key="6">
    <source>
        <dbReference type="ARBA" id="ARBA00022777"/>
    </source>
</evidence>
<dbReference type="InterPro" id="IPR003661">
    <property type="entry name" value="HisK_dim/P_dom"/>
</dbReference>
<dbReference type="Proteomes" id="UP001597601">
    <property type="component" value="Unassembled WGS sequence"/>
</dbReference>
<dbReference type="Pfam" id="PF00072">
    <property type="entry name" value="Response_reg"/>
    <property type="match status" value="1"/>
</dbReference>
<gene>
    <name evidence="13" type="ORF">ACFSYC_14865</name>
</gene>
<evidence type="ECO:0000256" key="3">
    <source>
        <dbReference type="ARBA" id="ARBA00012438"/>
    </source>
</evidence>
<evidence type="ECO:0000259" key="10">
    <source>
        <dbReference type="PROSITE" id="PS50109"/>
    </source>
</evidence>
<keyword evidence="14" id="KW-1185">Reference proteome</keyword>
<feature type="domain" description="Response regulatory" evidence="11">
    <location>
        <begin position="540"/>
        <end position="657"/>
    </location>
</feature>
<dbReference type="SUPFAM" id="SSF47384">
    <property type="entry name" value="Homodimeric domain of signal transducing histidine kinase"/>
    <property type="match status" value="1"/>
</dbReference>
<dbReference type="SMART" id="SM00387">
    <property type="entry name" value="HATPase_c"/>
    <property type="match status" value="1"/>
</dbReference>
<evidence type="ECO:0000256" key="9">
    <source>
        <dbReference type="SAM" id="Coils"/>
    </source>
</evidence>
<dbReference type="InterPro" id="IPR036890">
    <property type="entry name" value="HATPase_C_sf"/>
</dbReference>
<dbReference type="SMART" id="SM00388">
    <property type="entry name" value="HisKA"/>
    <property type="match status" value="1"/>
</dbReference>
<dbReference type="PROSITE" id="PS50110">
    <property type="entry name" value="RESPONSE_REGULATORY"/>
    <property type="match status" value="1"/>
</dbReference>
<comment type="catalytic activity">
    <reaction evidence="1">
        <text>ATP + protein L-histidine = ADP + protein N-phospho-L-histidine.</text>
        <dbReference type="EC" id="2.7.13.3"/>
    </reaction>
</comment>
<evidence type="ECO:0000256" key="7">
    <source>
        <dbReference type="ARBA" id="ARBA00023012"/>
    </source>
</evidence>
<dbReference type="PANTHER" id="PTHR45339:SF1">
    <property type="entry name" value="HYBRID SIGNAL TRANSDUCTION HISTIDINE KINASE J"/>
    <property type="match status" value="1"/>
</dbReference>
<dbReference type="InterPro" id="IPR001789">
    <property type="entry name" value="Sig_transdc_resp-reg_receiver"/>
</dbReference>
<dbReference type="Gene3D" id="1.10.287.130">
    <property type="match status" value="1"/>
</dbReference>
<evidence type="ECO:0000313" key="13">
    <source>
        <dbReference type="EMBL" id="MFD2865980.1"/>
    </source>
</evidence>
<dbReference type="InterPro" id="IPR003594">
    <property type="entry name" value="HATPase_dom"/>
</dbReference>
<dbReference type="InterPro" id="IPR011006">
    <property type="entry name" value="CheY-like_superfamily"/>
</dbReference>
<dbReference type="SUPFAM" id="SSF55874">
    <property type="entry name" value="ATPase domain of HSP90 chaperone/DNA topoisomerase II/histidine kinase"/>
    <property type="match status" value="1"/>
</dbReference>
<keyword evidence="6" id="KW-0418">Kinase</keyword>
<dbReference type="CDD" id="cd00082">
    <property type="entry name" value="HisKA"/>
    <property type="match status" value="1"/>
</dbReference>
<reference evidence="14" key="1">
    <citation type="journal article" date="2019" name="Int. J. Syst. Evol. Microbiol.">
        <title>The Global Catalogue of Microorganisms (GCM) 10K type strain sequencing project: providing services to taxonomists for standard genome sequencing and annotation.</title>
        <authorList>
            <consortium name="The Broad Institute Genomics Platform"/>
            <consortium name="The Broad Institute Genome Sequencing Center for Infectious Disease"/>
            <person name="Wu L."/>
            <person name="Ma J."/>
        </authorList>
    </citation>
    <scope>NUCLEOTIDE SEQUENCE [LARGE SCALE GENOMIC DNA]</scope>
    <source>
        <strain evidence="14">KCTC 52232</strain>
    </source>
</reference>
<protein>
    <recommendedName>
        <fullName evidence="3">histidine kinase</fullName>
        <ecNumber evidence="3">2.7.13.3</ecNumber>
    </recommendedName>
</protein>
<organism evidence="13 14">
    <name type="scientific">Mucilaginibacter antarcticus</name>
    <dbReference type="NCBI Taxonomy" id="1855725"/>
    <lineage>
        <taxon>Bacteria</taxon>
        <taxon>Pseudomonadati</taxon>
        <taxon>Bacteroidota</taxon>
        <taxon>Sphingobacteriia</taxon>
        <taxon>Sphingobacteriales</taxon>
        <taxon>Sphingobacteriaceae</taxon>
        <taxon>Mucilaginibacter</taxon>
    </lineage>
</organism>
<dbReference type="Pfam" id="PF00512">
    <property type="entry name" value="HisKA"/>
    <property type="match status" value="1"/>
</dbReference>
<dbReference type="CDD" id="cd17546">
    <property type="entry name" value="REC_hyHK_CKI1_RcsC-like"/>
    <property type="match status" value="1"/>
</dbReference>
<feature type="domain" description="HAMP" evidence="12">
    <location>
        <begin position="213"/>
        <end position="265"/>
    </location>
</feature>
<dbReference type="InterPro" id="IPR036097">
    <property type="entry name" value="HisK_dim/P_sf"/>
</dbReference>
<dbReference type="SMART" id="SM00448">
    <property type="entry name" value="REC"/>
    <property type="match status" value="1"/>
</dbReference>
<proteinExistence type="predicted"/>
<dbReference type="Pfam" id="PF02518">
    <property type="entry name" value="HATPase_c"/>
    <property type="match status" value="1"/>
</dbReference>
<dbReference type="EC" id="2.7.13.3" evidence="3"/>
<feature type="modified residue" description="4-aspartylphosphate" evidence="8">
    <location>
        <position position="589"/>
    </location>
</feature>
<dbReference type="SMART" id="SM00304">
    <property type="entry name" value="HAMP"/>
    <property type="match status" value="1"/>
</dbReference>
<dbReference type="EMBL" id="JBHUON010000019">
    <property type="protein sequence ID" value="MFD2865980.1"/>
    <property type="molecule type" value="Genomic_DNA"/>
</dbReference>
<dbReference type="InterPro" id="IPR004358">
    <property type="entry name" value="Sig_transdc_His_kin-like_C"/>
</dbReference>
<dbReference type="SUPFAM" id="SSF52172">
    <property type="entry name" value="CheY-like"/>
    <property type="match status" value="1"/>
</dbReference>
<dbReference type="Gene3D" id="6.10.340.10">
    <property type="match status" value="1"/>
</dbReference>
<dbReference type="CDD" id="cd16922">
    <property type="entry name" value="HATPase_EvgS-ArcB-TorS-like"/>
    <property type="match status" value="1"/>
</dbReference>
<dbReference type="PROSITE" id="PS50885">
    <property type="entry name" value="HAMP"/>
    <property type="match status" value="1"/>
</dbReference>
<accession>A0ABW5XTN2</accession>
<name>A0ABW5XTN2_9SPHI</name>
<dbReference type="PANTHER" id="PTHR45339">
    <property type="entry name" value="HYBRID SIGNAL TRANSDUCTION HISTIDINE KINASE J"/>
    <property type="match status" value="1"/>
</dbReference>
<dbReference type="PRINTS" id="PR00344">
    <property type="entry name" value="BCTRLSENSOR"/>
</dbReference>
<dbReference type="PROSITE" id="PS50109">
    <property type="entry name" value="HIS_KIN"/>
    <property type="match status" value="1"/>
</dbReference>
<feature type="domain" description="Histidine kinase" evidence="10">
    <location>
        <begin position="294"/>
        <end position="515"/>
    </location>
</feature>
<dbReference type="InterPro" id="IPR005467">
    <property type="entry name" value="His_kinase_dom"/>
</dbReference>